<dbReference type="GO" id="GO:0030426">
    <property type="term" value="C:growth cone"/>
    <property type="evidence" value="ECO:0007669"/>
    <property type="project" value="UniProtKB-SubCell"/>
</dbReference>
<dbReference type="InterPro" id="IPR028916">
    <property type="entry name" value="Tox-GHH_dom"/>
</dbReference>
<evidence type="ECO:0000256" key="4">
    <source>
        <dbReference type="ARBA" id="ARBA00004552"/>
    </source>
</evidence>
<keyword evidence="17 38" id="KW-1133">Transmembrane helix</keyword>
<gene>
    <name evidence="41" type="primary">tenm2</name>
</gene>
<keyword evidence="21 38" id="KW-0472">Membrane</keyword>
<keyword evidence="42" id="KW-1185">Reference proteome</keyword>
<dbReference type="PROSITE" id="PS51361">
    <property type="entry name" value="TENEURIN_N"/>
    <property type="match status" value="1"/>
</dbReference>
<dbReference type="Pfam" id="PF15636">
    <property type="entry name" value="Tox-GHH"/>
    <property type="match status" value="1"/>
</dbReference>
<dbReference type="FunFam" id="2.10.25.10:FF:000013">
    <property type="entry name" value="Teneurin transmembrane protein 4"/>
    <property type="match status" value="1"/>
</dbReference>
<evidence type="ECO:0000256" key="15">
    <source>
        <dbReference type="ARBA" id="ARBA00022824"/>
    </source>
</evidence>
<dbReference type="GO" id="GO:0046982">
    <property type="term" value="F:protein heterodimerization activity"/>
    <property type="evidence" value="ECO:0007669"/>
    <property type="project" value="TreeGrafter"/>
</dbReference>
<keyword evidence="20" id="KW-0333">Golgi apparatus</keyword>
<dbReference type="Gene3D" id="2.180.10.10">
    <property type="entry name" value="RHS repeat-associated core"/>
    <property type="match status" value="1"/>
</dbReference>
<evidence type="ECO:0000256" key="21">
    <source>
        <dbReference type="ARBA" id="ARBA00023136"/>
    </source>
</evidence>
<dbReference type="FunFam" id="2.120.10.30:FF:000003">
    <property type="entry name" value="Teneurin transmembrane protein 2"/>
    <property type="match status" value="1"/>
</dbReference>
<evidence type="ECO:0000256" key="3">
    <source>
        <dbReference type="ARBA" id="ARBA00004486"/>
    </source>
</evidence>
<dbReference type="GO" id="GO:0030175">
    <property type="term" value="C:filopodium"/>
    <property type="evidence" value="ECO:0007669"/>
    <property type="project" value="UniProtKB-SubCell"/>
</dbReference>
<dbReference type="FunFam" id="2.120.10.30:FF:000005">
    <property type="entry name" value="Teneurin transmembrane protein 4"/>
    <property type="match status" value="1"/>
</dbReference>
<dbReference type="Proteomes" id="UP000005226">
    <property type="component" value="Chromosome 14"/>
</dbReference>
<dbReference type="InterPro" id="IPR051216">
    <property type="entry name" value="Teneurin"/>
</dbReference>
<dbReference type="GO" id="GO:0042734">
    <property type="term" value="C:presynaptic membrane"/>
    <property type="evidence" value="ECO:0007669"/>
    <property type="project" value="UniProtKB-SubCell"/>
</dbReference>
<dbReference type="GO" id="GO:0045211">
    <property type="term" value="C:postsynaptic membrane"/>
    <property type="evidence" value="ECO:0007669"/>
    <property type="project" value="UniProtKB-SubCell"/>
</dbReference>
<evidence type="ECO:0000256" key="9">
    <source>
        <dbReference type="ARBA" id="ARBA00022491"/>
    </source>
</evidence>
<feature type="domain" description="EGF-like" evidence="39">
    <location>
        <begin position="768"/>
        <end position="803"/>
    </location>
</feature>
<dbReference type="PROSITE" id="PS50026">
    <property type="entry name" value="EGF_3"/>
    <property type="match status" value="2"/>
</dbReference>
<name>A0A674MJW8_TAKRU</name>
<keyword evidence="13" id="KW-0677">Repeat</keyword>
<comment type="function">
    <text evidence="30">Induces gene transcription inhibition.</text>
</comment>
<feature type="disulfide bond" evidence="36">
    <location>
        <begin position="772"/>
        <end position="782"/>
    </location>
</feature>
<comment type="subcellular location">
    <subcellularLocation>
        <location evidence="4">Cell projection</location>
        <location evidence="4">Dendritic spine</location>
    </subcellularLocation>
    <subcellularLocation>
        <location evidence="3">Cell projection</location>
        <location evidence="3">Filopodium</location>
    </subcellularLocation>
    <subcellularLocation>
        <location evidence="6">Cell projection</location>
        <location evidence="6">Growth cone</location>
    </subcellularLocation>
    <subcellularLocation>
        <location evidence="1">Endoplasmic reticulum</location>
    </subcellularLocation>
    <subcellularLocation>
        <location evidence="5">Golgi apparatus</location>
    </subcellularLocation>
    <subcellularLocation>
        <location evidence="2">Nucleus</location>
        <location evidence="2">PML body</location>
    </subcellularLocation>
    <subcellularLocation>
        <location evidence="28">Postsynaptic cell membrane</location>
        <topology evidence="28">Single-pass membrane protein</topology>
    </subcellularLocation>
    <subcellularLocation>
        <location evidence="29">Presynaptic cell membrane</location>
        <topology evidence="29">Single-pass membrane protein</topology>
    </subcellularLocation>
</comment>
<evidence type="ECO:0000256" key="31">
    <source>
        <dbReference type="ARBA" id="ARBA00068165"/>
    </source>
</evidence>
<dbReference type="InterPro" id="IPR009471">
    <property type="entry name" value="Ten_N"/>
</dbReference>
<dbReference type="GO" id="GO:0005783">
    <property type="term" value="C:endoplasmic reticulum"/>
    <property type="evidence" value="ECO:0007669"/>
    <property type="project" value="UniProtKB-SubCell"/>
</dbReference>
<keyword evidence="8" id="KW-1003">Cell membrane</keyword>
<dbReference type="GO" id="GO:0016605">
    <property type="term" value="C:PML body"/>
    <property type="evidence" value="ECO:0007669"/>
    <property type="project" value="UniProtKB-SubCell"/>
</dbReference>
<dbReference type="Pfam" id="PF23538">
    <property type="entry name" value="Teneurin_ABD"/>
    <property type="match status" value="1"/>
</dbReference>
<feature type="domain" description="EGF-like" evidence="39">
    <location>
        <begin position="631"/>
        <end position="663"/>
    </location>
</feature>
<keyword evidence="24" id="KW-0325">Glycoprotein</keyword>
<keyword evidence="25" id="KW-0539">Nucleus</keyword>
<keyword evidence="11" id="KW-0165">Cleavage on pair of basic residues</keyword>
<keyword evidence="19" id="KW-0770">Synapse</keyword>
<dbReference type="Pfam" id="PF25024">
    <property type="entry name" value="EGF_TEN"/>
    <property type="match status" value="1"/>
</dbReference>
<organism evidence="41 42">
    <name type="scientific">Takifugu rubripes</name>
    <name type="common">Japanese pufferfish</name>
    <name type="synonym">Fugu rubripes</name>
    <dbReference type="NCBI Taxonomy" id="31033"/>
    <lineage>
        <taxon>Eukaryota</taxon>
        <taxon>Metazoa</taxon>
        <taxon>Chordata</taxon>
        <taxon>Craniata</taxon>
        <taxon>Vertebrata</taxon>
        <taxon>Euteleostomi</taxon>
        <taxon>Actinopterygii</taxon>
        <taxon>Neopterygii</taxon>
        <taxon>Teleostei</taxon>
        <taxon>Neoteleostei</taxon>
        <taxon>Acanthomorphata</taxon>
        <taxon>Eupercaria</taxon>
        <taxon>Tetraodontiformes</taxon>
        <taxon>Tetradontoidea</taxon>
        <taxon>Tetraodontidae</taxon>
        <taxon>Takifugu</taxon>
    </lineage>
</organism>
<dbReference type="SUPFAM" id="SSF50998">
    <property type="entry name" value="Quinoprotein alcohol dehydrogenase-like"/>
    <property type="match status" value="1"/>
</dbReference>
<feature type="disulfide bond" evidence="36">
    <location>
        <begin position="793"/>
        <end position="802"/>
    </location>
</feature>
<evidence type="ECO:0000256" key="12">
    <source>
        <dbReference type="ARBA" id="ARBA00022692"/>
    </source>
</evidence>
<dbReference type="InterPro" id="IPR056822">
    <property type="entry name" value="TEN_NHL"/>
</dbReference>
<keyword evidence="9" id="KW-0678">Repressor</keyword>
<evidence type="ECO:0000256" key="34">
    <source>
        <dbReference type="ARBA" id="ARBA00083964"/>
    </source>
</evidence>
<feature type="compositionally biased region" description="Polar residues" evidence="37">
    <location>
        <begin position="239"/>
        <end position="253"/>
    </location>
</feature>
<evidence type="ECO:0000256" key="30">
    <source>
        <dbReference type="ARBA" id="ARBA00057432"/>
    </source>
</evidence>
<evidence type="ECO:0000256" key="23">
    <source>
        <dbReference type="ARBA" id="ARBA00023163"/>
    </source>
</evidence>
<feature type="compositionally biased region" description="Polar residues" evidence="37">
    <location>
        <begin position="262"/>
        <end position="278"/>
    </location>
</feature>
<dbReference type="GO" id="GO:0007157">
    <property type="term" value="P:heterophilic cell-cell adhesion via plasma membrane cell adhesion molecules"/>
    <property type="evidence" value="ECO:0007669"/>
    <property type="project" value="TreeGrafter"/>
</dbReference>
<dbReference type="FunFam" id="2.10.25.10:FF:000016">
    <property type="entry name" value="Teneurin transmembrane protein 2"/>
    <property type="match status" value="1"/>
</dbReference>
<keyword evidence="14" id="KW-0221">Differentiation</keyword>
<dbReference type="PANTHER" id="PTHR11219">
    <property type="entry name" value="TENEURIN AND N-ACETYLGLUCOSAMINE-1-PHOSPHODIESTER ALPHA-N-ACETYLGLUCOSAMINIDASE"/>
    <property type="match status" value="1"/>
</dbReference>
<evidence type="ECO:0000256" key="2">
    <source>
        <dbReference type="ARBA" id="ARBA00004322"/>
    </source>
</evidence>
<evidence type="ECO:0000256" key="10">
    <source>
        <dbReference type="ARBA" id="ARBA00022536"/>
    </source>
</evidence>
<evidence type="ECO:0000256" key="6">
    <source>
        <dbReference type="ARBA" id="ARBA00004624"/>
    </source>
</evidence>
<evidence type="ECO:0000256" key="37">
    <source>
        <dbReference type="SAM" id="MobiDB-lite"/>
    </source>
</evidence>
<dbReference type="InterPro" id="IPR057629">
    <property type="entry name" value="Teneurin1-4_GBD"/>
</dbReference>
<evidence type="ECO:0000256" key="7">
    <source>
        <dbReference type="ARBA" id="ARBA00009385"/>
    </source>
</evidence>
<keyword evidence="18" id="KW-0805">Transcription regulation</keyword>
<dbReference type="InterPro" id="IPR011042">
    <property type="entry name" value="6-blade_b-propeller_TolB-like"/>
</dbReference>
<evidence type="ECO:0000259" key="39">
    <source>
        <dbReference type="PROSITE" id="PS50026"/>
    </source>
</evidence>
<dbReference type="Gene3D" id="2.10.25.10">
    <property type="entry name" value="Laminin"/>
    <property type="match status" value="7"/>
</dbReference>
<evidence type="ECO:0000256" key="17">
    <source>
        <dbReference type="ARBA" id="ARBA00022989"/>
    </source>
</evidence>
<dbReference type="InterPro" id="IPR006530">
    <property type="entry name" value="YD"/>
</dbReference>
<dbReference type="FunFam" id="2.180.10.10:FF:000001">
    <property type="entry name" value="Teneurin transmembrane protein 4"/>
    <property type="match status" value="1"/>
</dbReference>
<evidence type="ECO:0000313" key="41">
    <source>
        <dbReference type="Ensembl" id="ENSTRUP00000061391.1"/>
    </source>
</evidence>
<dbReference type="InterPro" id="IPR000742">
    <property type="entry name" value="EGF"/>
</dbReference>
<evidence type="ECO:0000256" key="35">
    <source>
        <dbReference type="ARBA" id="ARBA00093288"/>
    </source>
</evidence>
<comment type="function">
    <text evidence="35">Involved in neural development, regulating the establishment of proper connectivity within the nervous system. Acts as a ligand of the ADGRL1 and ADGRL3 receptors that are expressed at the surface of adjacent cells. Promotes the formation of filopodia and enlarged growth cone in neuronal cells. Mediates axon guidance and homophilic and heterophilic cell-cell adhesion. May function as a cellular signal transducer.</text>
</comment>
<dbReference type="CDD" id="cd00054">
    <property type="entry name" value="EGF_CA"/>
    <property type="match status" value="2"/>
</dbReference>
<accession>A0A674MJW8</accession>
<dbReference type="PANTHER" id="PTHR11219:SF8">
    <property type="entry name" value="TENEURIN-2"/>
    <property type="match status" value="1"/>
</dbReference>
<dbReference type="GO" id="GO:0050839">
    <property type="term" value="F:cell adhesion molecule binding"/>
    <property type="evidence" value="ECO:0007669"/>
    <property type="project" value="TreeGrafter"/>
</dbReference>
<evidence type="ECO:0000256" key="29">
    <source>
        <dbReference type="ARBA" id="ARBA00046300"/>
    </source>
</evidence>
<dbReference type="Gene3D" id="2.120.10.30">
    <property type="entry name" value="TolB, C-terminal domain"/>
    <property type="match status" value="2"/>
</dbReference>
<dbReference type="InterPro" id="IPR022385">
    <property type="entry name" value="Rhs_assc_core"/>
</dbReference>
<evidence type="ECO:0000256" key="26">
    <source>
        <dbReference type="ARBA" id="ARBA00023257"/>
    </source>
</evidence>
<evidence type="ECO:0000256" key="8">
    <source>
        <dbReference type="ARBA" id="ARBA00022475"/>
    </source>
</evidence>
<evidence type="ECO:0000256" key="27">
    <source>
        <dbReference type="ARBA" id="ARBA00023273"/>
    </source>
</evidence>
<dbReference type="InterPro" id="IPR011047">
    <property type="entry name" value="Quinoprotein_ADH-like_sf"/>
</dbReference>
<dbReference type="SUPFAM" id="SSF49464">
    <property type="entry name" value="Carboxypeptidase regulatory domain-like"/>
    <property type="match status" value="1"/>
</dbReference>
<feature type="region of interest" description="Disordered" evidence="37">
    <location>
        <begin position="1"/>
        <end position="27"/>
    </location>
</feature>
<reference evidence="41" key="2">
    <citation type="submission" date="2025-08" db="UniProtKB">
        <authorList>
            <consortium name="Ensembl"/>
        </authorList>
    </citation>
    <scope>IDENTIFICATION</scope>
</reference>
<feature type="compositionally biased region" description="Pro residues" evidence="37">
    <location>
        <begin position="198"/>
        <end position="207"/>
    </location>
</feature>
<dbReference type="GO" id="GO:0043197">
    <property type="term" value="C:dendritic spine"/>
    <property type="evidence" value="ECO:0007669"/>
    <property type="project" value="UniProtKB-SubCell"/>
</dbReference>
<dbReference type="Pfam" id="PF25023">
    <property type="entry name" value="TEN_YD-shell"/>
    <property type="match status" value="1"/>
</dbReference>
<dbReference type="FunFam" id="2.10.25.10:FF:000021">
    <property type="entry name" value="Teneurin transmembrane protein 2"/>
    <property type="match status" value="1"/>
</dbReference>
<feature type="compositionally biased region" description="Low complexity" evidence="37">
    <location>
        <begin position="289"/>
        <end position="300"/>
    </location>
</feature>
<evidence type="ECO:0000256" key="19">
    <source>
        <dbReference type="ARBA" id="ARBA00023018"/>
    </source>
</evidence>
<comment type="similarity">
    <text evidence="7">Belongs to the tenascin family. Teneurin subfamily.</text>
</comment>
<dbReference type="GO" id="GO:0042803">
    <property type="term" value="F:protein homodimerization activity"/>
    <property type="evidence" value="ECO:0007669"/>
    <property type="project" value="TreeGrafter"/>
</dbReference>
<dbReference type="Ensembl" id="ENSTRUT00000083197.1">
    <property type="protein sequence ID" value="ENSTRUP00000061391.1"/>
    <property type="gene ID" value="ENSTRUG00000002890.3"/>
</dbReference>
<dbReference type="PROSITE" id="PS01186">
    <property type="entry name" value="EGF_2"/>
    <property type="match status" value="4"/>
</dbReference>
<evidence type="ECO:0000256" key="36">
    <source>
        <dbReference type="PROSITE-ProRule" id="PRU00076"/>
    </source>
</evidence>
<evidence type="ECO:0000256" key="18">
    <source>
        <dbReference type="ARBA" id="ARBA00023015"/>
    </source>
</evidence>
<keyword evidence="12 38" id="KW-0812">Transmembrane</keyword>
<dbReference type="Pfam" id="PF24329">
    <property type="entry name" value="FN-plug_TEN1-4"/>
    <property type="match status" value="1"/>
</dbReference>
<dbReference type="PROSITE" id="PS00022">
    <property type="entry name" value="EGF_1"/>
    <property type="match status" value="5"/>
</dbReference>
<feature type="compositionally biased region" description="Low complexity" evidence="37">
    <location>
        <begin position="180"/>
        <end position="197"/>
    </location>
</feature>
<evidence type="ECO:0000256" key="1">
    <source>
        <dbReference type="ARBA" id="ARBA00004240"/>
    </source>
</evidence>
<dbReference type="InterPro" id="IPR056820">
    <property type="entry name" value="TEN_TTR-like"/>
</dbReference>
<evidence type="ECO:0000256" key="25">
    <source>
        <dbReference type="ARBA" id="ARBA00023242"/>
    </source>
</evidence>
<proteinExistence type="inferred from homology"/>
<evidence type="ECO:0000256" key="11">
    <source>
        <dbReference type="ARBA" id="ARBA00022685"/>
    </source>
</evidence>
<feature type="compositionally biased region" description="Basic and acidic residues" evidence="37">
    <location>
        <begin position="165"/>
        <end position="174"/>
    </location>
</feature>
<keyword evidence="27" id="KW-0966">Cell projection</keyword>
<dbReference type="Pfam" id="PF06484">
    <property type="entry name" value="Ten_N"/>
    <property type="match status" value="1"/>
</dbReference>
<evidence type="ECO:0000256" key="22">
    <source>
        <dbReference type="ARBA" id="ARBA00023157"/>
    </source>
</evidence>
<dbReference type="Pfam" id="PF25021">
    <property type="entry name" value="TEN_NHL"/>
    <property type="match status" value="1"/>
</dbReference>
<keyword evidence="10 36" id="KW-0245">EGF-like domain</keyword>
<comment type="caution">
    <text evidence="36">Lacks conserved residue(s) required for the propagation of feature annotation.</text>
</comment>
<dbReference type="Pfam" id="PF23093">
    <property type="entry name" value="GBD_Tenm3"/>
    <property type="match status" value="1"/>
</dbReference>
<evidence type="ECO:0000313" key="42">
    <source>
        <dbReference type="Proteomes" id="UP000005226"/>
    </source>
</evidence>
<feature type="disulfide bond" evidence="36">
    <location>
        <begin position="653"/>
        <end position="662"/>
    </location>
</feature>
<feature type="region of interest" description="Disordered" evidence="37">
    <location>
        <begin position="239"/>
        <end position="302"/>
    </location>
</feature>
<dbReference type="GO" id="GO:0048666">
    <property type="term" value="P:neuron development"/>
    <property type="evidence" value="ECO:0007669"/>
    <property type="project" value="TreeGrafter"/>
</dbReference>
<dbReference type="SMART" id="SM00181">
    <property type="entry name" value="EGF"/>
    <property type="match status" value="8"/>
</dbReference>
<keyword evidence="15" id="KW-0256">Endoplasmic reticulum</keyword>
<dbReference type="GeneTree" id="ENSGT01030000234566"/>
<evidence type="ECO:0000256" key="20">
    <source>
        <dbReference type="ARBA" id="ARBA00023034"/>
    </source>
</evidence>
<evidence type="ECO:0000256" key="13">
    <source>
        <dbReference type="ARBA" id="ARBA00022737"/>
    </source>
</evidence>
<evidence type="ECO:0000256" key="24">
    <source>
        <dbReference type="ARBA" id="ARBA00023180"/>
    </source>
</evidence>
<evidence type="ECO:0000256" key="32">
    <source>
        <dbReference type="ARBA" id="ARBA00077041"/>
    </source>
</evidence>
<reference evidence="41 42" key="1">
    <citation type="journal article" date="2011" name="Genome Biol. Evol.">
        <title>Integration of the genetic map and genome assembly of fugu facilitates insights into distinct features of genome evolution in teleosts and mammals.</title>
        <authorList>
            <person name="Kai W."/>
            <person name="Kikuchi K."/>
            <person name="Tohari S."/>
            <person name="Chew A.K."/>
            <person name="Tay A."/>
            <person name="Fujiwara A."/>
            <person name="Hosoya S."/>
            <person name="Suetake H."/>
            <person name="Naruse K."/>
            <person name="Brenner S."/>
            <person name="Suzuki Y."/>
            <person name="Venkatesh B."/>
        </authorList>
    </citation>
    <scope>NUCLEOTIDE SEQUENCE [LARGE SCALE GENOMIC DNA]</scope>
</reference>
<sequence>MDLKDRRQRSLTRGRCSKDSQYNTASLEADECRVPTQKSYSSSETLKAFDHEQRLHYGGCVTDLVHHEAEEYSRQGGNFTLAELGVCEPSPTPHPAPVPYCPDLGLLQRGYSLSAGSDADSDPEGPLSPERAIQLWAGQGRVKSRRSSGVSSHENSALTLTDSENDNKSDDESGRPLPPTSSSSLLPPSLPSSSSAPHHPPPGPSPPIRECQVPLLEKNSAHSHLEPHPEDSYMLRAQSSATGAANHHNQSTLRPPLPPPHNHQSLSHQSANSLNRNTLRGGRNPIHAPTPGAGDGPTTPESVQLQDSWVLNSNVPLETRHFLFKTSSGTTPLFSSSSPGYPLTSGTVYSPPPRLLPRNTFSRSAFKLKKPSKYCSWKCAAVTAIAAAALLAVLLSYFIGPWAGRNSSIDTGSIEVGRRATQEVPPGVFWRSLLHLSLPQFLKFNISLGKDALFGVYIRKGLPPSHAQYDYMERLDGKEKWSVVESPRERRSIQTVVLNEAVFVQYLDAGSWHLAFYNDGREMETVSFSTNIMDSVQECPRNCHGNGECNSGVCHCFPGFHGMDCSKVACPVLCSGNGQYDKGSCVCYSGWKGPECDVPITECIDPLCSGHGTCTDGHCVCSIGYKGQSCGEVDCLDPTCSNNGICVNGECHCKPGWGGLHCELPRAQCPEQCHGHGAFIPETGLCSCDPNWMGPDCSMEVCSVDCGTHGVCMGGACRCEEGWTGAGCDQRVCNPLCIKHGTCKDGKCQCHQGWNGEHCTIGQHLCVSVYGCPNFCNGNGQCTMGQQSWHCECQTGWRGPGCSVAMETSCADNKDNEGDGLTDCMDPDCCIQSPCQNSPLCRGSRDPLQVIQQSSLSQHRVRSFYDRVKMLVGRESTHILPGESPFNSSLASLIRGQVLTTDGTPLVGVNVSFVNYPHYGYTLTRQDGMFDLIANGGASLTLRFERAPFLSQERTVWLPWSQFYAMDTLVLKTEENTIPGCDLSGFVRPDPLVIASPLSSFFSSKPGEKPIIPETQVLHEQIEVPGTSLKLCYLSSRTQGYRSLLKVTMTPAVLSMGLLKVHLMVAVEGHLFQKWFHASPNLAYTYIWDKTDAYGQRVYGLSEAVVSVGYEYESCASLILWEKRTAILQGYELDPTSLGGWSLDKHHILNPRSGILHKGSGENIFVTEQPPVITSIMGNGRRRSISCPSCNGLADGNKLLAPVALAMGIDGSLYVGDLNFVRRVYPSMNTTAILELSNNPTHKYFLAVDPVTGALFISDTNSRRIYRVRSLTGGRLLSDNAEVVAGTGEQCLPFDERCGDGGKATEATLMSPKGIAVDKNGLMYFVDATMIRKVDQNGIISTLLGANDLTAVRPLSCDSSMDVSQVRLEWPTDLAVNPMDNSLYVLENNVILRITENHQVSIIAGRPMHCQVPGIDYSLSKLAIHAALESATAIALSHTGILYIAETDEKKINRVRQVSTNGEISLLAGSPSDCDCKNDVNCNCFYGDDGYAPDAGLNSPTSLAASPDGTLFIADLNNIRIRAVRANRPGPAVSSVGYGGTAQYEVASPREQELYIFSGEGLHIQTISLVTGEPIYNFTYGPDGELAMLIDNCNNTVKVRRDGQGQGGGAGLLRLLLLPENQVVTLGLDPSGGLRSVVALGQEVALMSYSSNTGLLATKADETGWTTFYQYDSEGRLTNVTYPTGMVTSLHREIERSINIDIESSSRDDDVTVITNLSSVEASYTVVQDQVRNSYQLCNNGTLRVMYANGMGISFHTEPHILTGSVSPTIGRRNITLPTDNGLNSIEWRLRKEQTKGKVTVFGRKLRAHGRNLLSIDFDRNTRTEKIYDDHRKFTLRIMYDAQGRPAMWLPSSSLAVVNVSYSPTGQLVGLQRGSMSERTEFDSQGRIVSRSFVDGKVWSYSYLDKSMVLLLQSQKQYIFEFDGSGRVTAVIMPSVARHTMYTHVSVGYIRNTYNPPESNASIIHDYTEDGRPQAVHFLGTGRRVLYKYGKLAKLSEIVYDSTAVTFGYDETAGVLKMVNLQSGGFSCTIRYRKMGPLIDKQIYRFSEEGMVNARFDYTYHDNSFRIASMKPVISETPLPVDLYRYDEISGKVEHFGKFGVIYYDINQIITTAVMTLSKHFDTHGRIKEVQYEIFRSLMYWMTVQYDSMGRVVKRELKIGPYANTTQYRYDYDGDGQLSGVKVNDWATWRYNYDLNGNLHLLNPGNSARILPLRHDLRDRITRMGDVQYRVDEDGFLSQRGFDVFDYNSKGQLLRAYNRGPGGWSVVYHYDGLGRRVSTRNSVGQHLQFFYADLNYPTRVTHIFNHSSSDISSLYYDLQGHLFAMEVSSGEEYYIASDNTGTPLAVFSSNGQMIKQVQYTPYGEVYLDSNPEFQLVIGFHGGLYDPLTKLVHFTQRDYDVLAGRWTSPDYSMWPKIGRDLSPFNMYMFKNNNPLSDMLDVKNYVTDVKSWLVMFGFQLSNIIPGFPRHSLYFVEPPYELQATQHCENGQLITGVQQAAERHNQAFMALEGRLLNKERRRRKNKPGHWFGTSTPIIGRGVMLALKEGRVVAGVSALASEDSRKVALVLNGAQYLEGTHYTQDGKDCHYFVKVGSADSDLLALGLTNGRKSLESGINVTVSGRSRRGVTVEFAVPSLVLSIRYGLAVDVVDEEKVRLLELARQRALAGAWSKEQQRARDGKGGSRLWTEGERQQLLTSGKVQGYDGYYVLPVEQYPELADSSFNIQFLRQNEMGKR</sequence>
<keyword evidence="23" id="KW-0804">Transcription</keyword>
<evidence type="ECO:0000256" key="14">
    <source>
        <dbReference type="ARBA" id="ARBA00022782"/>
    </source>
</evidence>
<feature type="domain" description="Teneurin N-terminal" evidence="40">
    <location>
        <begin position="1"/>
        <end position="379"/>
    </location>
</feature>
<dbReference type="Pfam" id="PF25020">
    <property type="entry name" value="TTR_TEN1-4"/>
    <property type="match status" value="1"/>
</dbReference>
<dbReference type="SUPFAM" id="SSF101898">
    <property type="entry name" value="NHL repeat"/>
    <property type="match status" value="1"/>
</dbReference>
<dbReference type="NCBIfam" id="TIGR03696">
    <property type="entry name" value="Rhs_assc_core"/>
    <property type="match status" value="1"/>
</dbReference>
<dbReference type="GO" id="GO:0007165">
    <property type="term" value="P:signal transduction"/>
    <property type="evidence" value="ECO:0007669"/>
    <property type="project" value="InterPro"/>
</dbReference>
<evidence type="ECO:0000256" key="16">
    <source>
        <dbReference type="ARBA" id="ARBA00022889"/>
    </source>
</evidence>
<dbReference type="InterPro" id="IPR008969">
    <property type="entry name" value="CarboxyPept-like_regulatory"/>
</dbReference>
<keyword evidence="16" id="KW-0130">Cell adhesion</keyword>
<dbReference type="FunFam" id="2.10.25.10:FF:000474">
    <property type="entry name" value="Teneurin transmembrane protein 2"/>
    <property type="match status" value="1"/>
</dbReference>
<dbReference type="GO" id="GO:0005794">
    <property type="term" value="C:Golgi apparatus"/>
    <property type="evidence" value="ECO:0007669"/>
    <property type="project" value="UniProtKB-SubCell"/>
</dbReference>
<evidence type="ECO:0000259" key="40">
    <source>
        <dbReference type="PROSITE" id="PS51361"/>
    </source>
</evidence>
<feature type="transmembrane region" description="Helical" evidence="38">
    <location>
        <begin position="379"/>
        <end position="399"/>
    </location>
</feature>
<feature type="region of interest" description="Disordered" evidence="37">
    <location>
        <begin position="139"/>
        <end position="210"/>
    </location>
</feature>
<evidence type="ECO:0000256" key="38">
    <source>
        <dbReference type="SAM" id="Phobius"/>
    </source>
</evidence>
<reference evidence="41" key="3">
    <citation type="submission" date="2025-09" db="UniProtKB">
        <authorList>
            <consortium name="Ensembl"/>
        </authorList>
    </citation>
    <scope>IDENTIFICATION</scope>
</reference>
<evidence type="ECO:0000256" key="28">
    <source>
        <dbReference type="ARBA" id="ARBA00037805"/>
    </source>
</evidence>
<protein>
    <recommendedName>
        <fullName evidence="31">Teneurin-2</fullName>
    </recommendedName>
    <alternativeName>
        <fullName evidence="33">Protein Odd Oz/ten-m homolog 2</fullName>
    </alternativeName>
    <alternativeName>
        <fullName evidence="32">Tenascin-M2</fullName>
    </alternativeName>
    <alternativeName>
        <fullName evidence="34">Teneurin transmembrane protein 2</fullName>
    </alternativeName>
</protein>
<evidence type="ECO:0000256" key="5">
    <source>
        <dbReference type="ARBA" id="ARBA00004555"/>
    </source>
</evidence>
<keyword evidence="26" id="KW-0628">Postsynaptic cell membrane</keyword>
<feature type="compositionally biased region" description="Basic residues" evidence="37">
    <location>
        <begin position="1"/>
        <end position="12"/>
    </location>
</feature>
<dbReference type="FunFam" id="2.60.120.260:FF:000176">
    <property type="entry name" value="Si:ch211-12m10.1"/>
    <property type="match status" value="1"/>
</dbReference>
<dbReference type="InterPro" id="IPR056823">
    <property type="entry name" value="TEN-like_YD-shell"/>
</dbReference>
<evidence type="ECO:0000256" key="33">
    <source>
        <dbReference type="ARBA" id="ARBA00081436"/>
    </source>
</evidence>
<dbReference type="FunFam" id="2.10.25.10:FF:000026">
    <property type="entry name" value="Teneurin transmembrane protein 2"/>
    <property type="match status" value="1"/>
</dbReference>
<dbReference type="NCBIfam" id="TIGR01643">
    <property type="entry name" value="YD_repeat_2x"/>
    <property type="match status" value="2"/>
</dbReference>
<keyword evidence="22 36" id="KW-1015">Disulfide bond</keyword>
<dbReference type="InterPro" id="IPR057627">
    <property type="entry name" value="FN-plug_TEN1-4"/>
</dbReference>